<evidence type="ECO:0000313" key="3">
    <source>
        <dbReference type="Proteomes" id="UP000284403"/>
    </source>
</evidence>
<organism evidence="2 3">
    <name type="scientific">Trypanosoma conorhini</name>
    <dbReference type="NCBI Taxonomy" id="83891"/>
    <lineage>
        <taxon>Eukaryota</taxon>
        <taxon>Discoba</taxon>
        <taxon>Euglenozoa</taxon>
        <taxon>Kinetoplastea</taxon>
        <taxon>Metakinetoplastina</taxon>
        <taxon>Trypanosomatida</taxon>
        <taxon>Trypanosomatidae</taxon>
        <taxon>Trypanosoma</taxon>
    </lineage>
</organism>
<keyword evidence="3" id="KW-1185">Reference proteome</keyword>
<proteinExistence type="predicted"/>
<name>A0A422PSE5_9TRYP</name>
<feature type="compositionally biased region" description="Basic and acidic residues" evidence="1">
    <location>
        <begin position="32"/>
        <end position="41"/>
    </location>
</feature>
<accession>A0A422PSE5</accession>
<gene>
    <name evidence="2" type="ORF">Tco025E_03692</name>
</gene>
<dbReference type="Proteomes" id="UP000284403">
    <property type="component" value="Unassembled WGS sequence"/>
</dbReference>
<sequence length="107" mass="11947">MCPRTASLDAPALPAHYLWQGKGPASRRKGNRREPYTHTERQSMPSGNGCRATQSDAREQGAADSAEGLKEHEESEKTVEFTYLMRGCPVRVQLPVRKVDKAHRQGE</sequence>
<reference evidence="2 3" key="1">
    <citation type="journal article" date="2018" name="BMC Genomics">
        <title>Genomic comparison of Trypanosoma conorhini and Trypanosoma rangeli to Trypanosoma cruzi strains of high and low virulence.</title>
        <authorList>
            <person name="Bradwell K.R."/>
            <person name="Koparde V.N."/>
            <person name="Matveyev A.V."/>
            <person name="Serrano M.G."/>
            <person name="Alves J.M."/>
            <person name="Parikh H."/>
            <person name="Huang B."/>
            <person name="Lee V."/>
            <person name="Espinosa-Alvarez O."/>
            <person name="Ortiz P.A."/>
            <person name="Costa-Martins A.G."/>
            <person name="Teixeira M.M."/>
            <person name="Buck G.A."/>
        </authorList>
    </citation>
    <scope>NUCLEOTIDE SEQUENCE [LARGE SCALE GENOMIC DNA]</scope>
    <source>
        <strain evidence="2 3">025E</strain>
    </source>
</reference>
<dbReference type="AlphaFoldDB" id="A0A422PSE5"/>
<feature type="region of interest" description="Disordered" evidence="1">
    <location>
        <begin position="19"/>
        <end position="76"/>
    </location>
</feature>
<dbReference type="EMBL" id="MKKU01000173">
    <property type="protein sequence ID" value="RNF20665.1"/>
    <property type="molecule type" value="Genomic_DNA"/>
</dbReference>
<evidence type="ECO:0000256" key="1">
    <source>
        <dbReference type="SAM" id="MobiDB-lite"/>
    </source>
</evidence>
<dbReference type="GeneID" id="40317303"/>
<evidence type="ECO:0000313" key="2">
    <source>
        <dbReference type="EMBL" id="RNF20665.1"/>
    </source>
</evidence>
<protein>
    <submittedName>
        <fullName evidence="2">Uncharacterized protein</fullName>
    </submittedName>
</protein>
<dbReference type="RefSeq" id="XP_029229278.1">
    <property type="nucleotide sequence ID" value="XM_029370610.1"/>
</dbReference>
<feature type="compositionally biased region" description="Polar residues" evidence="1">
    <location>
        <begin position="42"/>
        <end position="55"/>
    </location>
</feature>
<comment type="caution">
    <text evidence="2">The sequence shown here is derived from an EMBL/GenBank/DDBJ whole genome shotgun (WGS) entry which is preliminary data.</text>
</comment>
<feature type="compositionally biased region" description="Basic and acidic residues" evidence="1">
    <location>
        <begin position="56"/>
        <end position="76"/>
    </location>
</feature>